<keyword evidence="1" id="KW-0812">Transmembrane</keyword>
<feature type="transmembrane region" description="Helical" evidence="1">
    <location>
        <begin position="15"/>
        <end position="34"/>
    </location>
</feature>
<sequence length="110" mass="13615">MWEFLTFNNFITQDILIFFYYIGAVLMPAFMYFFRSFLMEHFALVKAGYEKLYDFYNSFSVTEKKVFWFVMITMFVCMELCWRMMFEAMIGYFDMHDYLHIISKEMQNAR</sequence>
<keyword evidence="1" id="KW-1133">Transmembrane helix</keyword>
<dbReference type="Proteomes" id="UP000593580">
    <property type="component" value="Chromosome"/>
</dbReference>
<dbReference type="AlphaFoldDB" id="A0A7M1B813"/>
<name>A0A7M1B813_9BACT</name>
<feature type="transmembrane region" description="Helical" evidence="1">
    <location>
        <begin position="66"/>
        <end position="85"/>
    </location>
</feature>
<dbReference type="RefSeq" id="WP_193109746.1">
    <property type="nucleotide sequence ID" value="NZ_CP041406.1"/>
</dbReference>
<evidence type="ECO:0000256" key="1">
    <source>
        <dbReference type="SAM" id="Phobius"/>
    </source>
</evidence>
<organism evidence="2 3">
    <name type="scientific">Sulfurimonas paralvinellae</name>
    <dbReference type="NCBI Taxonomy" id="317658"/>
    <lineage>
        <taxon>Bacteria</taxon>
        <taxon>Pseudomonadati</taxon>
        <taxon>Campylobacterota</taxon>
        <taxon>Epsilonproteobacteria</taxon>
        <taxon>Campylobacterales</taxon>
        <taxon>Sulfurimonadaceae</taxon>
        <taxon>Sulfurimonas</taxon>
    </lineage>
</organism>
<keyword evidence="3" id="KW-1185">Reference proteome</keyword>
<keyword evidence="1" id="KW-0472">Membrane</keyword>
<dbReference type="InterPro" id="IPR025557">
    <property type="entry name" value="DUF4282"/>
</dbReference>
<evidence type="ECO:0000313" key="2">
    <source>
        <dbReference type="EMBL" id="QOP45805.1"/>
    </source>
</evidence>
<accession>A0A7M1B813</accession>
<reference evidence="2 3" key="1">
    <citation type="submission" date="2019-07" db="EMBL/GenBank/DDBJ databases">
        <title>Sulfurimonas paralvinellae sp. nov., a novel mesophilic, hydrogen- and sulfur-oxidizing chemolithoautotroph within the Epsilonproteo- bacteria isolated from a deep-sea hydrothermal vent polychaete nest, reclassification of Thiomicrospira denitrificans as Sulfurimonas denitrificans comb. nov. and emended description of the genus Sulfurimonas.</title>
        <authorList>
            <person name="Wang S."/>
            <person name="Jiang L."/>
            <person name="Shao Z."/>
        </authorList>
    </citation>
    <scope>NUCLEOTIDE SEQUENCE [LARGE SCALE GENOMIC DNA]</scope>
    <source>
        <strain evidence="2 3">GO25</strain>
    </source>
</reference>
<dbReference type="KEGG" id="spal:FM071_05685"/>
<dbReference type="EMBL" id="CP041406">
    <property type="protein sequence ID" value="QOP45805.1"/>
    <property type="molecule type" value="Genomic_DNA"/>
</dbReference>
<dbReference type="Pfam" id="PF14110">
    <property type="entry name" value="DUF4282"/>
    <property type="match status" value="1"/>
</dbReference>
<protein>
    <submittedName>
        <fullName evidence="2">DUF4282 domain-containing protein</fullName>
    </submittedName>
</protein>
<gene>
    <name evidence="2" type="ORF">FM071_05685</name>
</gene>
<evidence type="ECO:0000313" key="3">
    <source>
        <dbReference type="Proteomes" id="UP000593580"/>
    </source>
</evidence>
<proteinExistence type="predicted"/>